<evidence type="ECO:0000313" key="2">
    <source>
        <dbReference type="EMBL" id="MDY5141009.1"/>
    </source>
</evidence>
<keyword evidence="4" id="KW-1185">Reference proteome</keyword>
<comment type="caution">
    <text evidence="2">The sequence shown here is derived from an EMBL/GenBank/DDBJ whole genome shotgun (WGS) entry which is preliminary data.</text>
</comment>
<dbReference type="EMBL" id="JAWNFY010000046">
    <property type="protein sequence ID" value="MDY5147249.1"/>
    <property type="molecule type" value="Genomic_DNA"/>
</dbReference>
<evidence type="ECO:0000313" key="5">
    <source>
        <dbReference type="Proteomes" id="UP001288320"/>
    </source>
</evidence>
<feature type="domain" description="DUF4261" evidence="1">
    <location>
        <begin position="183"/>
        <end position="246"/>
    </location>
</feature>
<sequence>MAQVPVSAIHPVAPDHLGAVALFSAPIDVRTALERVEVDGRALDVHLDELPGGQVFNFLASGVTVLLTPVSGPAALEGATPPHAFHIMMTFFSDMARSGEDMPDPVSDEFAARRRTSMHTLHRVYTAVIRSLMGEEAAVGVARPELGIIYPADVVTGYRIDAADPFLLWIYVPMRAGEVVSGRTVGLPLFGHLDLEVKDSHRPREAVYELLANTAGYIISDGATLMPGQTLGTAADESIAIAQGRDGETPTLRLIY</sequence>
<dbReference type="Proteomes" id="UP001288320">
    <property type="component" value="Unassembled WGS sequence"/>
</dbReference>
<dbReference type="InterPro" id="IPR025357">
    <property type="entry name" value="DUF4261"/>
</dbReference>
<dbReference type="GeneID" id="92813204"/>
<accession>A0AAW9HN36</accession>
<dbReference type="RefSeq" id="WP_087070201.1">
    <property type="nucleotide sequence ID" value="NZ_CAUPFC010000013.1"/>
</dbReference>
<protein>
    <submittedName>
        <fullName evidence="2">DUF4261 domain-containing protein</fullName>
    </submittedName>
</protein>
<name>A0AAW9HN36_9ACTO</name>
<dbReference type="EMBL" id="JAWNFV010000014">
    <property type="protein sequence ID" value="MDY5141009.1"/>
    <property type="molecule type" value="Genomic_DNA"/>
</dbReference>
<evidence type="ECO:0000313" key="3">
    <source>
        <dbReference type="EMBL" id="MDY5147249.1"/>
    </source>
</evidence>
<dbReference type="Pfam" id="PF14080">
    <property type="entry name" value="DUF4261"/>
    <property type="match status" value="1"/>
</dbReference>
<evidence type="ECO:0000313" key="4">
    <source>
        <dbReference type="Proteomes" id="UP001284901"/>
    </source>
</evidence>
<dbReference type="Proteomes" id="UP001284901">
    <property type="component" value="Unassembled WGS sequence"/>
</dbReference>
<evidence type="ECO:0000259" key="1">
    <source>
        <dbReference type="Pfam" id="PF14080"/>
    </source>
</evidence>
<organism evidence="2 5">
    <name type="scientific">Actinotignum timonense</name>
    <dbReference type="NCBI Taxonomy" id="1870995"/>
    <lineage>
        <taxon>Bacteria</taxon>
        <taxon>Bacillati</taxon>
        <taxon>Actinomycetota</taxon>
        <taxon>Actinomycetes</taxon>
        <taxon>Actinomycetales</taxon>
        <taxon>Actinomycetaceae</taxon>
        <taxon>Actinotignum</taxon>
    </lineage>
</organism>
<dbReference type="AlphaFoldDB" id="A0AAW9HN36"/>
<reference evidence="2 4" key="1">
    <citation type="submission" date="2023-10" db="EMBL/GenBank/DDBJ databases">
        <title>Whole Genome based description of the genera Actinobaculum and Actinotignum reveals a complex phylogenetic relationship within the species included in the genus Actinotignum.</title>
        <authorList>
            <person name="Jensen C.S."/>
            <person name="Dargis R."/>
            <person name="Kemp M."/>
            <person name="Christensen J.J."/>
        </authorList>
    </citation>
    <scope>NUCLEOTIDE SEQUENCE</scope>
    <source>
        <strain evidence="3 4">SLA_B089</strain>
        <strain evidence="2">SLA_B245</strain>
    </source>
</reference>
<gene>
    <name evidence="2" type="ORF">R6G74_06765</name>
    <name evidence="3" type="ORF">R6P33_09530</name>
</gene>
<proteinExistence type="predicted"/>